<evidence type="ECO:0000259" key="1">
    <source>
        <dbReference type="Pfam" id="PF00135"/>
    </source>
</evidence>
<accession>A0ABR3YQ22</accession>
<protein>
    <recommendedName>
        <fullName evidence="1">Carboxylesterase type B domain-containing protein</fullName>
    </recommendedName>
</protein>
<dbReference type="EMBL" id="JAWCUI010000073">
    <property type="protein sequence ID" value="KAL1889489.1"/>
    <property type="molecule type" value="Genomic_DNA"/>
</dbReference>
<name>A0ABR3YQ22_9PEZI</name>
<dbReference type="InterPro" id="IPR002018">
    <property type="entry name" value="CarbesteraseB"/>
</dbReference>
<dbReference type="PANTHER" id="PTHR11559">
    <property type="entry name" value="CARBOXYLESTERASE"/>
    <property type="match status" value="1"/>
</dbReference>
<dbReference type="SUPFAM" id="SSF53474">
    <property type="entry name" value="alpha/beta-Hydrolases"/>
    <property type="match status" value="1"/>
</dbReference>
<dbReference type="InterPro" id="IPR029058">
    <property type="entry name" value="AB_hydrolase_fold"/>
</dbReference>
<organism evidence="2 3">
    <name type="scientific">Sporothrix stenoceras</name>
    <dbReference type="NCBI Taxonomy" id="5173"/>
    <lineage>
        <taxon>Eukaryota</taxon>
        <taxon>Fungi</taxon>
        <taxon>Dikarya</taxon>
        <taxon>Ascomycota</taxon>
        <taxon>Pezizomycotina</taxon>
        <taxon>Sordariomycetes</taxon>
        <taxon>Sordariomycetidae</taxon>
        <taxon>Ophiostomatales</taxon>
        <taxon>Ophiostomataceae</taxon>
        <taxon>Sporothrix</taxon>
    </lineage>
</organism>
<gene>
    <name evidence="2" type="ORF">Sste5346_008867</name>
</gene>
<reference evidence="2 3" key="1">
    <citation type="journal article" date="2024" name="IMA Fungus">
        <title>IMA Genome - F19 : A genome assembly and annotation guide to empower mycologists, including annotated draft genome sequences of Ceratocystis pirilliformis, Diaporthe australafricana, Fusarium ophioides, Paecilomyces lecythidis, and Sporothrix stenoceras.</title>
        <authorList>
            <person name="Aylward J."/>
            <person name="Wilson A.M."/>
            <person name="Visagie C.M."/>
            <person name="Spraker J."/>
            <person name="Barnes I."/>
            <person name="Buitendag C."/>
            <person name="Ceriani C."/>
            <person name="Del Mar Angel L."/>
            <person name="du Plessis D."/>
            <person name="Fuchs T."/>
            <person name="Gasser K."/>
            <person name="Kramer D."/>
            <person name="Li W."/>
            <person name="Munsamy K."/>
            <person name="Piso A."/>
            <person name="Price J.L."/>
            <person name="Sonnekus B."/>
            <person name="Thomas C."/>
            <person name="van der Nest A."/>
            <person name="van Dijk A."/>
            <person name="van Heerden A."/>
            <person name="van Vuuren N."/>
            <person name="Yilmaz N."/>
            <person name="Duong T.A."/>
            <person name="van der Merwe N.A."/>
            <person name="Wingfield M.J."/>
            <person name="Wingfield B.D."/>
        </authorList>
    </citation>
    <scope>NUCLEOTIDE SEQUENCE [LARGE SCALE GENOMIC DNA]</scope>
    <source>
        <strain evidence="2 3">CMW 5346</strain>
    </source>
</reference>
<sequence length="262" mass="28522">MAAIEVDDIIYREWAIDRLKSYEKVGGDHYVHATKFVELMCATEDKAMTRVDWEPIMAGIPRRWAAPRSVPSPWEGVQDLTAFGPACPQVKEPLFDVPGLPVFGPQPSKSLSILADTEDEFRCLTLNLFAPATLSEDGTKLERPSKLLPVMVWVHGGAFRSGAGGVDLYDGTPLVSRSLDIGRPVVVVTLNYRLGVLGFIHSKQLLDDAAAQTDLPEHFRSTGNLALLDISVAFSWIKNNIAHFGGDPSNIMGFGESAGSGK</sequence>
<evidence type="ECO:0000313" key="2">
    <source>
        <dbReference type="EMBL" id="KAL1889489.1"/>
    </source>
</evidence>
<feature type="domain" description="Carboxylesterase type B" evidence="1">
    <location>
        <begin position="62"/>
        <end position="260"/>
    </location>
</feature>
<dbReference type="Gene3D" id="3.40.50.1820">
    <property type="entry name" value="alpha/beta hydrolase"/>
    <property type="match status" value="1"/>
</dbReference>
<keyword evidence="3" id="KW-1185">Reference proteome</keyword>
<comment type="caution">
    <text evidence="2">The sequence shown here is derived from an EMBL/GenBank/DDBJ whole genome shotgun (WGS) entry which is preliminary data.</text>
</comment>
<dbReference type="Pfam" id="PF00135">
    <property type="entry name" value="COesterase"/>
    <property type="match status" value="1"/>
</dbReference>
<dbReference type="Proteomes" id="UP001583186">
    <property type="component" value="Unassembled WGS sequence"/>
</dbReference>
<evidence type="ECO:0000313" key="3">
    <source>
        <dbReference type="Proteomes" id="UP001583186"/>
    </source>
</evidence>
<dbReference type="InterPro" id="IPR050309">
    <property type="entry name" value="Type-B_Carboxylest/Lipase"/>
</dbReference>
<proteinExistence type="predicted"/>